<evidence type="ECO:0000256" key="4">
    <source>
        <dbReference type="ARBA" id="ARBA00022801"/>
    </source>
</evidence>
<dbReference type="PROSITE" id="PS00608">
    <property type="entry name" value="GLYCOSYL_HYDROL_F2_2"/>
    <property type="match status" value="1"/>
</dbReference>
<dbReference type="Gene3D" id="2.60.120.260">
    <property type="entry name" value="Galactose-binding domain-like"/>
    <property type="match status" value="1"/>
</dbReference>
<dbReference type="Pfam" id="PF02929">
    <property type="entry name" value="Bgal_small_N"/>
    <property type="match status" value="1"/>
</dbReference>
<dbReference type="InterPro" id="IPR050347">
    <property type="entry name" value="Bact_Beta-galactosidase"/>
</dbReference>
<dbReference type="InterPro" id="IPR023232">
    <property type="entry name" value="Glyco_hydro_2_AS"/>
</dbReference>
<dbReference type="InterPro" id="IPR014718">
    <property type="entry name" value="GH-type_carb-bd"/>
</dbReference>
<dbReference type="InterPro" id="IPR036156">
    <property type="entry name" value="Beta-gal/glucu_dom_sf"/>
</dbReference>
<evidence type="ECO:0000256" key="2">
    <source>
        <dbReference type="ARBA" id="ARBA00007401"/>
    </source>
</evidence>
<evidence type="ECO:0000256" key="6">
    <source>
        <dbReference type="ARBA" id="ARBA00032230"/>
    </source>
</evidence>
<keyword evidence="4 9" id="KW-0378">Hydrolase</keyword>
<dbReference type="EC" id="3.2.1.23" evidence="3"/>
<reference evidence="9 10" key="1">
    <citation type="submission" date="2023-11" db="EMBL/GenBank/DDBJ databases">
        <title>Coraliomargarita sp. nov., isolated from marine algae.</title>
        <authorList>
            <person name="Lee J.K."/>
            <person name="Baek J.H."/>
            <person name="Kim J.M."/>
            <person name="Choi D.G."/>
            <person name="Jeon C.O."/>
        </authorList>
    </citation>
    <scope>NUCLEOTIDE SEQUENCE [LARGE SCALE GENOMIC DNA]</scope>
    <source>
        <strain evidence="9 10">J2-16</strain>
    </source>
</reference>
<evidence type="ECO:0000256" key="1">
    <source>
        <dbReference type="ARBA" id="ARBA00001412"/>
    </source>
</evidence>
<dbReference type="SMART" id="SM01038">
    <property type="entry name" value="Bgal_small_N"/>
    <property type="match status" value="1"/>
</dbReference>
<dbReference type="Gene3D" id="2.70.98.10">
    <property type="match status" value="1"/>
</dbReference>
<dbReference type="RefSeq" id="WP_319832854.1">
    <property type="nucleotide sequence ID" value="NZ_CP138858.1"/>
</dbReference>
<proteinExistence type="inferred from homology"/>
<dbReference type="InterPro" id="IPR008979">
    <property type="entry name" value="Galactose-bd-like_sf"/>
</dbReference>
<dbReference type="GO" id="GO:0016787">
    <property type="term" value="F:hydrolase activity"/>
    <property type="evidence" value="ECO:0007669"/>
    <property type="project" value="UniProtKB-KW"/>
</dbReference>
<feature type="signal peptide" evidence="7">
    <location>
        <begin position="1"/>
        <end position="24"/>
    </location>
</feature>
<dbReference type="InterPro" id="IPR006102">
    <property type="entry name" value="Ig-like_GH2"/>
</dbReference>
<evidence type="ECO:0000256" key="7">
    <source>
        <dbReference type="SAM" id="SignalP"/>
    </source>
</evidence>
<evidence type="ECO:0000313" key="10">
    <source>
        <dbReference type="Proteomes" id="UP001324993"/>
    </source>
</evidence>
<dbReference type="Gene3D" id="2.60.40.10">
    <property type="entry name" value="Immunoglobulins"/>
    <property type="match status" value="2"/>
</dbReference>
<evidence type="ECO:0000256" key="3">
    <source>
        <dbReference type="ARBA" id="ARBA00012756"/>
    </source>
</evidence>
<dbReference type="InterPro" id="IPR004199">
    <property type="entry name" value="B-gal_small/dom_5"/>
</dbReference>
<evidence type="ECO:0000256" key="5">
    <source>
        <dbReference type="ARBA" id="ARBA00023295"/>
    </source>
</evidence>
<accession>A0ABZ0RIU1</accession>
<name>A0ABZ0RIU1_9BACT</name>
<dbReference type="SUPFAM" id="SSF74650">
    <property type="entry name" value="Galactose mutarotase-like"/>
    <property type="match status" value="1"/>
</dbReference>
<dbReference type="InterPro" id="IPR013783">
    <property type="entry name" value="Ig-like_fold"/>
</dbReference>
<keyword evidence="5" id="KW-0326">Glycosidase</keyword>
<dbReference type="Pfam" id="PF02836">
    <property type="entry name" value="Glyco_hydro_2_C"/>
    <property type="match status" value="1"/>
</dbReference>
<sequence>MLIKKRNLLLSTLLLAALCHSASAVDWEDQSIFRINKEAPRAVSMPFPTAKEAVSLKRLESPYAMLLNGDWQFNWVKHPDQRSVDFYKTDYDASSWKTIKVPSNVELEGYGTPIYTNQPYPFKKNPPFVMTEPPRRFTNFDERNPVSSYRRTVTLPTEWEGRQTFITFNGVNSAFYLWVNGQKVGYSQDSRTPSEFNITEYLHEGENLLAVEVYRNSDGTYLEDQDFWRLSGIFRDVYLWSSAPLQLRDYFARGGLTDDYNKGTFSFEADVRNLTSHAVVDYQLEVQLNDLEGKEIFSHSLKGKTGSTSEFTLEPLDVQFWSAEAPNLYQLIIELKDASGTIVDTYARKVGFSRSEIKDGQLLVNGQPILIKGVNRHDHDPDTGHYISEERMLQDILIAKRNNINAIRTSHYPNDPRFYELCDEYGIYLCAESNIESHGMGYGKDSLAKDPTWQAAHLDRVMNNVEAFKNHPSIIIWSLGNEAGDGVNFEACSTWIRENEDSRVIHYEGDHAVSHVDFYGPMYDSHQKVVKYAIAQSKKPLSAQHPVIQCEYSHAMGNSSGGLAEYWDDIHKYRNLQGGFIWDFIDQGLRQTKTVNGVTQEFYAYGGDFGDKPNDDNFCMNGILNADREPSPQLQEVKKCYENVFIKNLGAGRLEITSNRFFTTLDDLELSYGILLNGEGELDKVLALPAIEPGQSAIVEIDLPQFKLKPGVEAVLSIEVRLKQATSWAEVGHLVTWQQFVLSGDATQVLPEALAPTVTYQQVSGQTIVTGDGFQVRFDDKTGAIGQLEVSGKSVFVKPLQLNFWRPPVDNDRGSKLLEKSNMWKKAGAQAQVQSAEVKQVGNDVILNYQLSIPVGQTTAQLIYKVSAGGAIFADVTVTPKGKNLGPVIPRLGMQAQVSKDLVNWSWYGHGPDETMLDRQRGARLGKWSLNVADAWYPYSKPQETGNRTGVRFASLRDDAGAGLIIRGINAPLNMSAYPFAMSELDAGHRHPCDIKTGGVVTLNIDHVQVGVGGVNSWKALPLNQHMTKPNKPYRWQFSLRAQP</sequence>
<dbReference type="InterPro" id="IPR017853">
    <property type="entry name" value="GH"/>
</dbReference>
<protein>
    <recommendedName>
        <fullName evidence="3">beta-galactosidase</fullName>
        <ecNumber evidence="3">3.2.1.23</ecNumber>
    </recommendedName>
    <alternativeName>
        <fullName evidence="6">Lactase</fullName>
    </alternativeName>
</protein>
<keyword evidence="7" id="KW-0732">Signal</keyword>
<dbReference type="SUPFAM" id="SSF49785">
    <property type="entry name" value="Galactose-binding domain-like"/>
    <property type="match status" value="1"/>
</dbReference>
<dbReference type="InterPro" id="IPR006104">
    <property type="entry name" value="Glyco_hydro_2_N"/>
</dbReference>
<dbReference type="InterPro" id="IPR011013">
    <property type="entry name" value="Gal_mutarotase_sf_dom"/>
</dbReference>
<dbReference type="InterPro" id="IPR006101">
    <property type="entry name" value="Glyco_hydro_2"/>
</dbReference>
<keyword evidence="10" id="KW-1185">Reference proteome</keyword>
<dbReference type="PANTHER" id="PTHR46323">
    <property type="entry name" value="BETA-GALACTOSIDASE"/>
    <property type="match status" value="1"/>
</dbReference>
<dbReference type="SUPFAM" id="SSF51445">
    <property type="entry name" value="(Trans)glycosidases"/>
    <property type="match status" value="1"/>
</dbReference>
<gene>
    <name evidence="9" type="ORF">SH580_21455</name>
</gene>
<comment type="catalytic activity">
    <reaction evidence="1">
        <text>Hydrolysis of terminal non-reducing beta-D-galactose residues in beta-D-galactosides.</text>
        <dbReference type="EC" id="3.2.1.23"/>
    </reaction>
</comment>
<dbReference type="InterPro" id="IPR032312">
    <property type="entry name" value="LacZ_4"/>
</dbReference>
<dbReference type="Gene3D" id="3.20.20.80">
    <property type="entry name" value="Glycosidases"/>
    <property type="match status" value="1"/>
</dbReference>
<dbReference type="InterPro" id="IPR006103">
    <property type="entry name" value="Glyco_hydro_2_cat"/>
</dbReference>
<dbReference type="Pfam" id="PF02837">
    <property type="entry name" value="Glyco_hydro_2_N"/>
    <property type="match status" value="1"/>
</dbReference>
<dbReference type="PANTHER" id="PTHR46323:SF2">
    <property type="entry name" value="BETA-GALACTOSIDASE"/>
    <property type="match status" value="1"/>
</dbReference>
<feature type="domain" description="Beta galactosidase small chain/" evidence="8">
    <location>
        <begin position="768"/>
        <end position="1041"/>
    </location>
</feature>
<dbReference type="SUPFAM" id="SSF49303">
    <property type="entry name" value="beta-Galactosidase/glucuronidase domain"/>
    <property type="match status" value="2"/>
</dbReference>
<evidence type="ECO:0000259" key="8">
    <source>
        <dbReference type="SMART" id="SM01038"/>
    </source>
</evidence>
<dbReference type="EMBL" id="CP138858">
    <property type="protein sequence ID" value="WPJ95987.1"/>
    <property type="molecule type" value="Genomic_DNA"/>
</dbReference>
<dbReference type="Pfam" id="PF00703">
    <property type="entry name" value="Glyco_hydro_2"/>
    <property type="match status" value="1"/>
</dbReference>
<dbReference type="Pfam" id="PF16353">
    <property type="entry name" value="LacZ_4"/>
    <property type="match status" value="1"/>
</dbReference>
<organism evidence="9 10">
    <name type="scientific">Coraliomargarita algicola</name>
    <dbReference type="NCBI Taxonomy" id="3092156"/>
    <lineage>
        <taxon>Bacteria</taxon>
        <taxon>Pseudomonadati</taxon>
        <taxon>Verrucomicrobiota</taxon>
        <taxon>Opitutia</taxon>
        <taxon>Puniceicoccales</taxon>
        <taxon>Coraliomargaritaceae</taxon>
        <taxon>Coraliomargarita</taxon>
    </lineage>
</organism>
<evidence type="ECO:0000313" key="9">
    <source>
        <dbReference type="EMBL" id="WPJ95987.1"/>
    </source>
</evidence>
<feature type="chain" id="PRO_5045348461" description="beta-galactosidase" evidence="7">
    <location>
        <begin position="25"/>
        <end position="1044"/>
    </location>
</feature>
<dbReference type="PRINTS" id="PR00132">
    <property type="entry name" value="GLHYDRLASE2"/>
</dbReference>
<comment type="similarity">
    <text evidence="2">Belongs to the glycosyl hydrolase 2 family.</text>
</comment>
<dbReference type="Proteomes" id="UP001324993">
    <property type="component" value="Chromosome"/>
</dbReference>